<evidence type="ECO:0000313" key="2">
    <source>
        <dbReference type="Proteomes" id="UP000827952"/>
    </source>
</evidence>
<sequence length="180" mass="20963">MAISQKNTADYVPKTKLIQEIAESICRFKAPKTEDLVSIYTGHFLEAQTVSFRYKERVHRFSIGVAPTKEQSKCTRLVDSQHVAMDLYLEQELDYKTHVEKAKSTLSRWALQATDNYQSLRNYLPDGILQFASVNLSNFQRTIPFEDLHPEPREDLKELFQRQDDELYALMAMRLIRGNT</sequence>
<proteinExistence type="predicted"/>
<organism evidence="1 2">
    <name type="scientific">Alcaligenes phage vB_Af_QDWS595</name>
    <dbReference type="NCBI Taxonomy" id="2877946"/>
    <lineage>
        <taxon>Viruses</taxon>
        <taxon>Duplodnaviria</taxon>
        <taxon>Heunggongvirae</taxon>
        <taxon>Uroviricota</taxon>
        <taxon>Caudoviricetes</taxon>
        <taxon>Schitoviridae</taxon>
        <taxon>Petruschkyvirus</taxon>
        <taxon>Petruschkyvirus QDWS595</taxon>
    </lineage>
</organism>
<dbReference type="EMBL" id="OK149171">
    <property type="protein sequence ID" value="UCR75518.1"/>
    <property type="molecule type" value="Genomic_DNA"/>
</dbReference>
<protein>
    <submittedName>
        <fullName evidence="1">Uncharacterized protein</fullName>
    </submittedName>
</protein>
<keyword evidence="2" id="KW-1185">Reference proteome</keyword>
<reference evidence="1" key="1">
    <citation type="submission" date="2021-09" db="EMBL/GenBank/DDBJ databases">
        <title>Complete genome analysis of a novel Alcaligenes phage vB_Af_QDWS595.</title>
        <authorList>
            <person name="Jing Y."/>
            <person name="Wang J."/>
        </authorList>
    </citation>
    <scope>NUCLEOTIDE SEQUENCE</scope>
</reference>
<evidence type="ECO:0000313" key="1">
    <source>
        <dbReference type="EMBL" id="UCR75518.1"/>
    </source>
</evidence>
<gene>
    <name evidence="1" type="ORF">vBAfaPQDWS595_34</name>
</gene>
<name>A0AAE9C0H6_9CAUD</name>
<accession>A0AAE9C0H6</accession>
<dbReference type="Proteomes" id="UP000827952">
    <property type="component" value="Segment"/>
</dbReference>